<feature type="signal peptide" evidence="7">
    <location>
        <begin position="1"/>
        <end position="20"/>
    </location>
</feature>
<dbReference type="PANTHER" id="PTHR43649:SF33">
    <property type="entry name" value="POLYGALACTURONAN_RHAMNOGALACTURONAN-BINDING PROTEIN YTCQ"/>
    <property type="match status" value="1"/>
</dbReference>
<dbReference type="InterPro" id="IPR050490">
    <property type="entry name" value="Bact_solute-bd_prot1"/>
</dbReference>
<protein>
    <submittedName>
        <fullName evidence="8">Extracellular solute-binding protein</fullName>
    </submittedName>
</protein>
<evidence type="ECO:0000313" key="8">
    <source>
        <dbReference type="EMBL" id="MFB9749977.1"/>
    </source>
</evidence>
<dbReference type="SUPFAM" id="SSF53850">
    <property type="entry name" value="Periplasmic binding protein-like II"/>
    <property type="match status" value="1"/>
</dbReference>
<sequence length="554" mass="60565">MNKTVAAALAGVLSVTAALAGCSSGSGDKAGNPGTAATPPADTKSATKGLPDKFDPPVKLSTASFNYGVPKFVQGDDVNNNPWSRYLKDTAGIEVNTIWDGPRKELEQKLNLMMSSGDVPDFFLATPEQFAQLNKAGLLEDMTQVYNQYATDTIRQVMKDAGPEPMQAATVGGKLMGIPFTGVAKESVPVVWIREDWMKALGLSGPKTMADLLAISEAFTTKDPDGNGKNDTYGLAIDKDIGLINGFLNGFHAYKGIWIKDKDGKLAYSSIQPEMKTALAKLQDMYKAGQIDKEFGVKDATKVNESFGSNKLGIYYGSLTAGFAPLSTQTPKVRWLPFPAPSIDAAPAKLQYGLNIFSGFWVVKKGVKNPEAVLKMADIWLQLFYLNTKDDVYGKYNDSNGISHWTNAPVKIYKPFKNAEISVHLEPLLKSSAKADEATLAKLTPEERGEYAKILEYRAGTGDSWKEGSRSDSWGAGPIINNIYLKEDRFMPDQFITVPTPTMVQKKANLDKMELEMMTKIVLGGPLDAFDTFVKDWKRLGGDDMTKEVNDWYA</sequence>
<keyword evidence="4" id="KW-0564">Palmitate</keyword>
<evidence type="ECO:0000256" key="5">
    <source>
        <dbReference type="ARBA" id="ARBA00023288"/>
    </source>
</evidence>
<dbReference type="Gene3D" id="3.40.190.10">
    <property type="entry name" value="Periplasmic binding protein-like II"/>
    <property type="match status" value="3"/>
</dbReference>
<dbReference type="InterPro" id="IPR006059">
    <property type="entry name" value="SBP"/>
</dbReference>
<feature type="region of interest" description="Disordered" evidence="6">
    <location>
        <begin position="23"/>
        <end position="53"/>
    </location>
</feature>
<name>A0ABV5VP18_9BACL</name>
<dbReference type="PROSITE" id="PS51257">
    <property type="entry name" value="PROKAR_LIPOPROTEIN"/>
    <property type="match status" value="1"/>
</dbReference>
<dbReference type="Proteomes" id="UP001589619">
    <property type="component" value="Unassembled WGS sequence"/>
</dbReference>
<dbReference type="RefSeq" id="WP_379115946.1">
    <property type="nucleotide sequence ID" value="NZ_JBHMAG010000001.1"/>
</dbReference>
<dbReference type="EMBL" id="JBHMAG010000001">
    <property type="protein sequence ID" value="MFB9749977.1"/>
    <property type="molecule type" value="Genomic_DNA"/>
</dbReference>
<dbReference type="CDD" id="cd13580">
    <property type="entry name" value="PBP2_AlgQ_like_1"/>
    <property type="match status" value="1"/>
</dbReference>
<keyword evidence="2 7" id="KW-0732">Signal</keyword>
<feature type="chain" id="PRO_5046201272" evidence="7">
    <location>
        <begin position="21"/>
        <end position="554"/>
    </location>
</feature>
<keyword evidence="5" id="KW-0449">Lipoprotein</keyword>
<feature type="compositionally biased region" description="Low complexity" evidence="6">
    <location>
        <begin position="33"/>
        <end position="43"/>
    </location>
</feature>
<proteinExistence type="predicted"/>
<evidence type="ECO:0000256" key="2">
    <source>
        <dbReference type="ARBA" id="ARBA00022729"/>
    </source>
</evidence>
<dbReference type="PANTHER" id="PTHR43649">
    <property type="entry name" value="ARABINOSE-BINDING PROTEIN-RELATED"/>
    <property type="match status" value="1"/>
</dbReference>
<reference evidence="8 9" key="1">
    <citation type="submission" date="2024-09" db="EMBL/GenBank/DDBJ databases">
        <authorList>
            <person name="Sun Q."/>
            <person name="Mori K."/>
        </authorList>
    </citation>
    <scope>NUCLEOTIDE SEQUENCE [LARGE SCALE GENOMIC DNA]</scope>
    <source>
        <strain evidence="8 9">JCM 12520</strain>
    </source>
</reference>
<evidence type="ECO:0000256" key="4">
    <source>
        <dbReference type="ARBA" id="ARBA00023139"/>
    </source>
</evidence>
<evidence type="ECO:0000256" key="6">
    <source>
        <dbReference type="SAM" id="MobiDB-lite"/>
    </source>
</evidence>
<feature type="non-terminal residue" evidence="8">
    <location>
        <position position="554"/>
    </location>
</feature>
<gene>
    <name evidence="8" type="ORF">ACFFNY_00195</name>
</gene>
<keyword evidence="3" id="KW-0472">Membrane</keyword>
<evidence type="ECO:0000256" key="3">
    <source>
        <dbReference type="ARBA" id="ARBA00023136"/>
    </source>
</evidence>
<organism evidence="8 9">
    <name type="scientific">Paenibacillus hodogayensis</name>
    <dbReference type="NCBI Taxonomy" id="279208"/>
    <lineage>
        <taxon>Bacteria</taxon>
        <taxon>Bacillati</taxon>
        <taxon>Bacillota</taxon>
        <taxon>Bacilli</taxon>
        <taxon>Bacillales</taxon>
        <taxon>Paenibacillaceae</taxon>
        <taxon>Paenibacillus</taxon>
    </lineage>
</organism>
<accession>A0ABV5VP18</accession>
<evidence type="ECO:0000256" key="7">
    <source>
        <dbReference type="SAM" id="SignalP"/>
    </source>
</evidence>
<evidence type="ECO:0000313" key="9">
    <source>
        <dbReference type="Proteomes" id="UP001589619"/>
    </source>
</evidence>
<keyword evidence="1" id="KW-1003">Cell membrane</keyword>
<dbReference type="Pfam" id="PF13416">
    <property type="entry name" value="SBP_bac_8"/>
    <property type="match status" value="1"/>
</dbReference>
<evidence type="ECO:0000256" key="1">
    <source>
        <dbReference type="ARBA" id="ARBA00022475"/>
    </source>
</evidence>
<comment type="caution">
    <text evidence="8">The sequence shown here is derived from an EMBL/GenBank/DDBJ whole genome shotgun (WGS) entry which is preliminary data.</text>
</comment>
<keyword evidence="9" id="KW-1185">Reference proteome</keyword>